<dbReference type="InterPro" id="IPR013517">
    <property type="entry name" value="FG-GAP"/>
</dbReference>
<dbReference type="EMBL" id="JADQBC010000075">
    <property type="protein sequence ID" value="MBR8828540.1"/>
    <property type="molecule type" value="Genomic_DNA"/>
</dbReference>
<dbReference type="SUPFAM" id="SSF69318">
    <property type="entry name" value="Integrin alpha N-terminal domain"/>
    <property type="match status" value="2"/>
</dbReference>
<dbReference type="AlphaFoldDB" id="A0A941GVX2"/>
<comment type="caution">
    <text evidence="4">The sequence shown here is derived from an EMBL/GenBank/DDBJ whole genome shotgun (WGS) entry which is preliminary data.</text>
</comment>
<dbReference type="Pfam" id="PF13517">
    <property type="entry name" value="FG-GAP_3"/>
    <property type="match status" value="2"/>
</dbReference>
<dbReference type="InterPro" id="IPR028994">
    <property type="entry name" value="Integrin_alpha_N"/>
</dbReference>
<dbReference type="SUPFAM" id="SSF51120">
    <property type="entry name" value="beta-Roll"/>
    <property type="match status" value="2"/>
</dbReference>
<reference evidence="4" key="1">
    <citation type="submission" date="2021-02" db="EMBL/GenBank/DDBJ databases">
        <title>Metagenome analyses of Stigonema ocellatum DSM 106950, Chlorogloea purpurea SAG 13.99 and Gomphosphaeria aponina DSM 107014.</title>
        <authorList>
            <person name="Marter P."/>
            <person name="Huang S."/>
        </authorList>
    </citation>
    <scope>NUCLEOTIDE SEQUENCE</scope>
    <source>
        <strain evidence="4">JP213</strain>
    </source>
</reference>
<protein>
    <submittedName>
        <fullName evidence="4">VCBS repeat-containing protein</fullName>
    </submittedName>
</protein>
<dbReference type="InterPro" id="IPR001343">
    <property type="entry name" value="Hemolysn_Ca-bd"/>
</dbReference>
<feature type="domain" description="ASPIC/UnbV" evidence="3">
    <location>
        <begin position="603"/>
        <end position="669"/>
    </location>
</feature>
<dbReference type="Gene3D" id="2.150.10.10">
    <property type="entry name" value="Serralysin-like metalloprotease, C-terminal"/>
    <property type="match status" value="3"/>
</dbReference>
<evidence type="ECO:0000256" key="1">
    <source>
        <dbReference type="ARBA" id="ARBA00022729"/>
    </source>
</evidence>
<name>A0A941GVX2_9CHRO</name>
<dbReference type="Gene3D" id="2.130.10.130">
    <property type="entry name" value="Integrin alpha, N-terminal"/>
    <property type="match status" value="1"/>
</dbReference>
<dbReference type="PANTHER" id="PTHR16026">
    <property type="entry name" value="CARTILAGE ACIDIC PROTEIN 1"/>
    <property type="match status" value="1"/>
</dbReference>
<evidence type="ECO:0000313" key="4">
    <source>
        <dbReference type="EMBL" id="MBR8828540.1"/>
    </source>
</evidence>
<dbReference type="PANTHER" id="PTHR16026:SF0">
    <property type="entry name" value="CARTILAGE ACIDIC PROTEIN 1"/>
    <property type="match status" value="1"/>
</dbReference>
<evidence type="ECO:0000256" key="2">
    <source>
        <dbReference type="SAM" id="MobiDB-lite"/>
    </source>
</evidence>
<dbReference type="Proteomes" id="UP000767446">
    <property type="component" value="Unassembled WGS sequence"/>
</dbReference>
<organism evidence="4 5">
    <name type="scientific">Gomphosphaeria aponina SAG 52.96 = DSM 107014</name>
    <dbReference type="NCBI Taxonomy" id="1521640"/>
    <lineage>
        <taxon>Bacteria</taxon>
        <taxon>Bacillati</taxon>
        <taxon>Cyanobacteriota</taxon>
        <taxon>Cyanophyceae</taxon>
        <taxon>Oscillatoriophycideae</taxon>
        <taxon>Chroococcales</taxon>
        <taxon>Gomphosphaeriaceae</taxon>
        <taxon>Gomphosphaeria</taxon>
    </lineage>
</organism>
<gene>
    <name evidence="4" type="ORF">DSM107014_11690</name>
</gene>
<dbReference type="InterPro" id="IPR011049">
    <property type="entry name" value="Serralysin-like_metalloprot_C"/>
</dbReference>
<dbReference type="Pfam" id="PF00353">
    <property type="entry name" value="HemolysinCabind"/>
    <property type="match status" value="3"/>
</dbReference>
<evidence type="ECO:0000259" key="3">
    <source>
        <dbReference type="Pfam" id="PF07593"/>
    </source>
</evidence>
<proteinExistence type="predicted"/>
<dbReference type="PRINTS" id="PR00313">
    <property type="entry name" value="CABNDNGRPT"/>
</dbReference>
<dbReference type="InterPro" id="IPR018511">
    <property type="entry name" value="Hemolysin-typ_Ca-bd_CS"/>
</dbReference>
<keyword evidence="1" id="KW-0732">Signal</keyword>
<dbReference type="InterPro" id="IPR027039">
    <property type="entry name" value="Crtac1"/>
</dbReference>
<dbReference type="Pfam" id="PF07593">
    <property type="entry name" value="UnbV_ASPIC"/>
    <property type="match status" value="1"/>
</dbReference>
<sequence length="889" mass="95768">MKAGNINNNSVDTLANGVVFENVAESAGIEWDGQEDGLNIDWVDFNQDGWFDLWIGPHIFELDNRITQVKLYQNNKNGTFTDIAQQIFNAVPLRDRHGNTWVDFDNDGDKDLSVAVGGSGGNSGPGKPIDESELWVNQNGILENKAVELGLDFAIARGRSPLWFDYDRDGRLDVIQLNVARADKLGPSTVFRQTENGFVDVNQTVGFNIPEAEFALSADLFGDGDSEVIVNRFTTGLTVYKVTDGAWQNITSQFPKVTKVRNAISADFDGDLVADVFLAKSNGYWDSFLREWESSNMAMASLNKRQGPGEIGFNFQTTSSVTFDFYMPDFALSENSKSNVDHVHDHDNIGILGAFLPLSKMFIGSEGYNPTEYGFTLAPDEVKGIVPESERVANAVYIGYNTTTETWEVIFNNQTISPQLDIFVKTADPLNNLNAIGFTNPNIVQTLASAPTLLTYDSSTGKYVNSTQQAGLNVAIAGQSVVAEDFDNDMDVDIYMTSAFNYSGLTSVFYENQGDGTFVIIPNAAGALIVPEGPRVSFGNHGISTATADYNRDGFLDIAVANSALPAVTDTYLGSPHYLFQNQGNENKWLQVQLQGVITNRDGIGSKVFVTAGGKTQLREQSNGQHFYGQNQQFLHFGLANNSVANLVRIEWHSGAVQEISNLAANQILKVIENQGTNGADTLKGSAKNDLIKGGNGNDLLSGENGNDKLLGENGNDQISGNDGKDTLNGAAGNDVLQGDLGNDLLQGGLGNDILIGGAGNDNLQGNGGNDILQGGLGNDILQGGAEADDFVFQSLSEKVDRIKDFVSGVDKIKINKAGFSNSLTVGTLPNDQFVIGSKSLDGNDYFIYNQTKGELFFDSDGLGGNAQVKLAVFVGSPSLAASDIAIFE</sequence>
<evidence type="ECO:0000313" key="5">
    <source>
        <dbReference type="Proteomes" id="UP000767446"/>
    </source>
</evidence>
<dbReference type="PROSITE" id="PS00330">
    <property type="entry name" value="HEMOLYSIN_CALCIUM"/>
    <property type="match status" value="3"/>
</dbReference>
<feature type="region of interest" description="Disordered" evidence="2">
    <location>
        <begin position="695"/>
        <end position="731"/>
    </location>
</feature>
<dbReference type="InterPro" id="IPR011519">
    <property type="entry name" value="UnbV_ASPIC"/>
</dbReference>
<dbReference type="GO" id="GO:0005509">
    <property type="term" value="F:calcium ion binding"/>
    <property type="evidence" value="ECO:0007669"/>
    <property type="project" value="InterPro"/>
</dbReference>
<accession>A0A941GVX2</accession>